<dbReference type="RefSeq" id="XP_020067553.1">
    <property type="nucleotide sequence ID" value="XM_020208248.1"/>
</dbReference>
<dbReference type="Gene3D" id="1.50.10.20">
    <property type="match status" value="1"/>
</dbReference>
<dbReference type="AlphaFoldDB" id="A0A1E4SSF2"/>
<dbReference type="Proteomes" id="UP000094285">
    <property type="component" value="Unassembled WGS sequence"/>
</dbReference>
<dbReference type="EMBL" id="KV453909">
    <property type="protein sequence ID" value="ODV82431.1"/>
    <property type="molecule type" value="Genomic_DNA"/>
</dbReference>
<dbReference type="InterPro" id="IPR008928">
    <property type="entry name" value="6-hairpin_glycosidase_sf"/>
</dbReference>
<name>A0A1E4SSF2_9ASCO</name>
<keyword evidence="1" id="KW-0378">Hydrolase</keyword>
<dbReference type="GO" id="GO:0016787">
    <property type="term" value="F:hydrolase activity"/>
    <property type="evidence" value="ECO:0007669"/>
    <property type="project" value="UniProtKB-KW"/>
</dbReference>
<dbReference type="InterPro" id="IPR053169">
    <property type="entry name" value="MUG_Protein"/>
</dbReference>
<dbReference type="Pfam" id="PF03663">
    <property type="entry name" value="Glyco_hydro_76"/>
    <property type="match status" value="1"/>
</dbReference>
<dbReference type="GeneID" id="30982385"/>
<evidence type="ECO:0000313" key="2">
    <source>
        <dbReference type="Proteomes" id="UP000094285"/>
    </source>
</evidence>
<organism evidence="1 2">
    <name type="scientific">Suhomyces tanzawaensis NRRL Y-17324</name>
    <dbReference type="NCBI Taxonomy" id="984487"/>
    <lineage>
        <taxon>Eukaryota</taxon>
        <taxon>Fungi</taxon>
        <taxon>Dikarya</taxon>
        <taxon>Ascomycota</taxon>
        <taxon>Saccharomycotina</taxon>
        <taxon>Pichiomycetes</taxon>
        <taxon>Debaryomycetaceae</taxon>
        <taxon>Suhomyces</taxon>
    </lineage>
</organism>
<protein>
    <submittedName>
        <fullName evidence="1">Glycoside hydrolase family 76 protein</fullName>
    </submittedName>
</protein>
<keyword evidence="2" id="KW-1185">Reference proteome</keyword>
<accession>A0A1E4SSF2</accession>
<sequence>FSASAAFSGSINTLWGTFWSDSESSFSDGALHCLNSTFDSPSIWDLAVTGRAITASSDDAGITKVINNCLEYKNSEGWFSLTTAKDQDIYVDDNAQVLWVFLDAYKKTGNHDHLQIAQSLFQLIKAQWVQKSGGVRWKLGAPYVASISTLEAALAAARLFQITGDVELIGFAKQCTDWVFKTLVDEKDGLIFDGLNSDTGEINKGKLSYTVGVMLSTLSIINKSTASASILKQAVQLAQSALNTKGVFYNADGYWNNRLSYSHLFFGGLVDLL</sequence>
<dbReference type="PANTHER" id="PTHR47791">
    <property type="entry name" value="MEIOTICALLY UP-REGULATED GENE 191 PROTEIN"/>
    <property type="match status" value="1"/>
</dbReference>
<reference evidence="2" key="1">
    <citation type="submission" date="2016-05" db="EMBL/GenBank/DDBJ databases">
        <title>Comparative genomics of biotechnologically important yeasts.</title>
        <authorList>
            <consortium name="DOE Joint Genome Institute"/>
            <person name="Riley R."/>
            <person name="Haridas S."/>
            <person name="Wolfe K.H."/>
            <person name="Lopes M.R."/>
            <person name="Hittinger C.T."/>
            <person name="Goker M."/>
            <person name="Salamov A."/>
            <person name="Wisecaver J."/>
            <person name="Long T.M."/>
            <person name="Aerts A.L."/>
            <person name="Barry K."/>
            <person name="Choi C."/>
            <person name="Clum A."/>
            <person name="Coughlan A.Y."/>
            <person name="Deshpande S."/>
            <person name="Douglass A.P."/>
            <person name="Hanson S.J."/>
            <person name="Klenk H.-P."/>
            <person name="Labutti K."/>
            <person name="Lapidus A."/>
            <person name="Lindquist E."/>
            <person name="Lipzen A."/>
            <person name="Meier-Kolthoff J.P."/>
            <person name="Ohm R.A."/>
            <person name="Otillar R.P."/>
            <person name="Pangilinan J."/>
            <person name="Peng Y."/>
            <person name="Rokas A."/>
            <person name="Rosa C.A."/>
            <person name="Scheuner C."/>
            <person name="Sibirny A.A."/>
            <person name="Slot J.C."/>
            <person name="Stielow J.B."/>
            <person name="Sun H."/>
            <person name="Kurtzman C.P."/>
            <person name="Blackwell M."/>
            <person name="Grigoriev I.V."/>
            <person name="Jeffries T.W."/>
        </authorList>
    </citation>
    <scope>NUCLEOTIDE SEQUENCE [LARGE SCALE GENOMIC DNA]</scope>
    <source>
        <strain evidence="2">NRRL Y-17324</strain>
    </source>
</reference>
<feature type="non-terminal residue" evidence="1">
    <location>
        <position position="1"/>
    </location>
</feature>
<dbReference type="InterPro" id="IPR005198">
    <property type="entry name" value="Glyco_hydro_76"/>
</dbReference>
<dbReference type="GO" id="GO:0005975">
    <property type="term" value="P:carbohydrate metabolic process"/>
    <property type="evidence" value="ECO:0007669"/>
    <property type="project" value="InterPro"/>
</dbReference>
<dbReference type="SUPFAM" id="SSF48208">
    <property type="entry name" value="Six-hairpin glycosidases"/>
    <property type="match status" value="1"/>
</dbReference>
<gene>
    <name evidence="1" type="ORF">CANTADRAFT_28456</name>
</gene>
<dbReference type="PANTHER" id="PTHR47791:SF3">
    <property type="entry name" value="MEIOTICALLY UP-REGULATED GENE 191 PROTEIN"/>
    <property type="match status" value="1"/>
</dbReference>
<feature type="non-terminal residue" evidence="1">
    <location>
        <position position="273"/>
    </location>
</feature>
<proteinExistence type="predicted"/>
<dbReference type="OrthoDB" id="9984024at2759"/>
<evidence type="ECO:0000313" key="1">
    <source>
        <dbReference type="EMBL" id="ODV82431.1"/>
    </source>
</evidence>